<dbReference type="SUPFAM" id="SSF56601">
    <property type="entry name" value="beta-lactamase/transpeptidase-like"/>
    <property type="match status" value="1"/>
</dbReference>
<name>A0A399CRA5_9BACT</name>
<dbReference type="InterPro" id="IPR012338">
    <property type="entry name" value="Beta-lactam/transpept-like"/>
</dbReference>
<organism evidence="2 3">
    <name type="scientific">Mariniphaga sediminis</name>
    <dbReference type="NCBI Taxonomy" id="1628158"/>
    <lineage>
        <taxon>Bacteria</taxon>
        <taxon>Pseudomonadati</taxon>
        <taxon>Bacteroidota</taxon>
        <taxon>Bacteroidia</taxon>
        <taxon>Marinilabiliales</taxon>
        <taxon>Prolixibacteraceae</taxon>
        <taxon>Mariniphaga</taxon>
    </lineage>
</organism>
<proteinExistence type="predicted"/>
<dbReference type="GO" id="GO:0008658">
    <property type="term" value="F:penicillin binding"/>
    <property type="evidence" value="ECO:0007669"/>
    <property type="project" value="InterPro"/>
</dbReference>
<dbReference type="Gene3D" id="3.40.710.10">
    <property type="entry name" value="DD-peptidase/beta-lactamase superfamily"/>
    <property type="match status" value="1"/>
</dbReference>
<reference evidence="2 3" key="1">
    <citation type="journal article" date="2015" name="Int. J. Syst. Evol. Microbiol.">
        <title>Mariniphaga sediminis sp. nov., isolated from coastal sediment.</title>
        <authorList>
            <person name="Wang F.Q."/>
            <person name="Shen Q.Y."/>
            <person name="Chen G.J."/>
            <person name="Du Z.J."/>
        </authorList>
    </citation>
    <scope>NUCLEOTIDE SEQUENCE [LARGE SCALE GENOMIC DNA]</scope>
    <source>
        <strain evidence="2 3">SY21</strain>
    </source>
</reference>
<dbReference type="Pfam" id="PF00905">
    <property type="entry name" value="Transpeptidase"/>
    <property type="match status" value="1"/>
</dbReference>
<dbReference type="EMBL" id="QWET01000042">
    <property type="protein sequence ID" value="RIH62744.1"/>
    <property type="molecule type" value="Genomic_DNA"/>
</dbReference>
<dbReference type="OrthoDB" id="9762883at2"/>
<sequence>MDALIGIYEETLPFHKDYFRILKNMMIEEETDSYILRAKTGWTRDGGKDTGWWVGYVEQDENVYFFATRVIKDRETRNADFGKCRKKITKSILKQMKIIERQFELS</sequence>
<keyword evidence="3" id="KW-1185">Reference proteome</keyword>
<comment type="caution">
    <text evidence="2">The sequence shown here is derived from an EMBL/GenBank/DDBJ whole genome shotgun (WGS) entry which is preliminary data.</text>
</comment>
<evidence type="ECO:0000259" key="1">
    <source>
        <dbReference type="Pfam" id="PF00905"/>
    </source>
</evidence>
<feature type="domain" description="Penicillin-binding protein transpeptidase" evidence="1">
    <location>
        <begin position="11"/>
        <end position="94"/>
    </location>
</feature>
<dbReference type="Proteomes" id="UP000266441">
    <property type="component" value="Unassembled WGS sequence"/>
</dbReference>
<dbReference type="RefSeq" id="WP_119352312.1">
    <property type="nucleotide sequence ID" value="NZ_QWET01000042.1"/>
</dbReference>
<protein>
    <recommendedName>
        <fullName evidence="1">Penicillin-binding protein transpeptidase domain-containing protein</fullName>
    </recommendedName>
</protein>
<gene>
    <name evidence="2" type="ORF">D1164_23285</name>
</gene>
<dbReference type="AlphaFoldDB" id="A0A399CRA5"/>
<dbReference type="InterPro" id="IPR001460">
    <property type="entry name" value="PCN-bd_Tpept"/>
</dbReference>
<evidence type="ECO:0000313" key="2">
    <source>
        <dbReference type="EMBL" id="RIH62744.1"/>
    </source>
</evidence>
<evidence type="ECO:0000313" key="3">
    <source>
        <dbReference type="Proteomes" id="UP000266441"/>
    </source>
</evidence>
<accession>A0A399CRA5</accession>